<reference evidence="1 2" key="1">
    <citation type="journal article" date="2013" name="Curr. Biol.">
        <title>The Genome of the Foraminiferan Reticulomyxa filosa.</title>
        <authorList>
            <person name="Glockner G."/>
            <person name="Hulsmann N."/>
            <person name="Schleicher M."/>
            <person name="Noegel A.A."/>
            <person name="Eichinger L."/>
            <person name="Gallinger C."/>
            <person name="Pawlowski J."/>
            <person name="Sierra R."/>
            <person name="Euteneuer U."/>
            <person name="Pillet L."/>
            <person name="Moustafa A."/>
            <person name="Platzer M."/>
            <person name="Groth M."/>
            <person name="Szafranski K."/>
            <person name="Schliwa M."/>
        </authorList>
    </citation>
    <scope>NUCLEOTIDE SEQUENCE [LARGE SCALE GENOMIC DNA]</scope>
</reference>
<comment type="caution">
    <text evidence="1">The sequence shown here is derived from an EMBL/GenBank/DDBJ whole genome shotgun (WGS) entry which is preliminary data.</text>
</comment>
<dbReference type="EMBL" id="ASPP01020861">
    <property type="protein sequence ID" value="ETO13057.1"/>
    <property type="molecule type" value="Genomic_DNA"/>
</dbReference>
<organism evidence="1 2">
    <name type="scientific">Reticulomyxa filosa</name>
    <dbReference type="NCBI Taxonomy" id="46433"/>
    <lineage>
        <taxon>Eukaryota</taxon>
        <taxon>Sar</taxon>
        <taxon>Rhizaria</taxon>
        <taxon>Retaria</taxon>
        <taxon>Foraminifera</taxon>
        <taxon>Monothalamids</taxon>
        <taxon>Reticulomyxidae</taxon>
        <taxon>Reticulomyxa</taxon>
    </lineage>
</organism>
<accession>X6MI01</accession>
<dbReference type="Proteomes" id="UP000023152">
    <property type="component" value="Unassembled WGS sequence"/>
</dbReference>
<name>X6MI01_RETFI</name>
<sequence length="527" mass="61797">KKNKKKKKKKKKKKGFRLTSRLSPLPCRQLGQQIIDKGVNKACLHGNEISTDQYVSHNEIESNVMNYIENGLQYCRLNHINFVIPGNGKSTLMRHVFRKLISERPPKKNSPFVYDYLYLDLQCLDIQDMPEVRKHLSQKFKRSPVEKIFEKNWGIQINLADMKLSNPYDEWDVLRGSLEYAIAKQTKPSLLKGLQMKIKTQLSELMSLFRSTTDEETTQKRDSDDYHHLVLVVDHLDNLLLDRGAFEKLHRTLGRLLERQQLTIVAFGDDASMLCYNALNYGSQINICVKTNKDMVFHGNELFFSTEQIMELLQKKVQLDGSLKGQISNEQLKKIAQDTFEHTNGHCKLTCDWINSSLWMAEYQHQKQKQNGNWDMWFENWYENTYMQQYIAANMYKFLVSNTCHRFLSEFGAPGIFQVIHKYELGDHVKFVKKWIQYAEEAKDKNQGKIFSDGMQWYVKLFADDNESNAHISLLSTYGNIVVPLQYQHFYSQSIPFVVNDMKKYWKNKPNDYIEQKLTQGLTSILN</sequence>
<evidence type="ECO:0000313" key="1">
    <source>
        <dbReference type="EMBL" id="ETO13057.1"/>
    </source>
</evidence>
<protein>
    <submittedName>
        <fullName evidence="1">Uncharacterized protein</fullName>
    </submittedName>
</protein>
<proteinExistence type="predicted"/>
<gene>
    <name evidence="1" type="ORF">RFI_24321</name>
</gene>
<dbReference type="AlphaFoldDB" id="X6MI01"/>
<feature type="non-terminal residue" evidence="1">
    <location>
        <position position="1"/>
    </location>
</feature>
<evidence type="ECO:0000313" key="2">
    <source>
        <dbReference type="Proteomes" id="UP000023152"/>
    </source>
</evidence>
<keyword evidence="2" id="KW-1185">Reference proteome</keyword>